<protein>
    <submittedName>
        <fullName evidence="7">SulP family inorganic anion transporter</fullName>
    </submittedName>
</protein>
<feature type="transmembrane region" description="Helical" evidence="5">
    <location>
        <begin position="343"/>
        <end position="362"/>
    </location>
</feature>
<feature type="transmembrane region" description="Helical" evidence="5">
    <location>
        <begin position="89"/>
        <end position="109"/>
    </location>
</feature>
<feature type="domain" description="STAS" evidence="6">
    <location>
        <begin position="464"/>
        <end position="574"/>
    </location>
</feature>
<feature type="transmembrane region" description="Helical" evidence="5">
    <location>
        <begin position="269"/>
        <end position="293"/>
    </location>
</feature>
<feature type="transmembrane region" description="Helical" evidence="5">
    <location>
        <begin position="195"/>
        <end position="211"/>
    </location>
</feature>
<dbReference type="InterPro" id="IPR036513">
    <property type="entry name" value="STAS_dom_sf"/>
</dbReference>
<dbReference type="InterPro" id="IPR001902">
    <property type="entry name" value="SLC26A/SulP_fam"/>
</dbReference>
<dbReference type="Gene3D" id="3.30.750.24">
    <property type="entry name" value="STAS domain"/>
    <property type="match status" value="1"/>
</dbReference>
<dbReference type="PROSITE" id="PS50801">
    <property type="entry name" value="STAS"/>
    <property type="match status" value="1"/>
</dbReference>
<accession>A0ABY2RHB9</accession>
<comment type="caution">
    <text evidence="7">The sequence shown here is derived from an EMBL/GenBank/DDBJ whole genome shotgun (WGS) entry which is preliminary data.</text>
</comment>
<dbReference type="PROSITE" id="PS01130">
    <property type="entry name" value="SLC26A"/>
    <property type="match status" value="1"/>
</dbReference>
<feature type="transmembrane region" description="Helical" evidence="5">
    <location>
        <begin position="148"/>
        <end position="166"/>
    </location>
</feature>
<evidence type="ECO:0000256" key="2">
    <source>
        <dbReference type="ARBA" id="ARBA00022692"/>
    </source>
</evidence>
<dbReference type="SUPFAM" id="SSF52091">
    <property type="entry name" value="SpoIIaa-like"/>
    <property type="match status" value="1"/>
</dbReference>
<proteinExistence type="predicted"/>
<organism evidence="7 8">
    <name type="scientific">Rhodococcus oryzae</name>
    <dbReference type="NCBI Taxonomy" id="2571143"/>
    <lineage>
        <taxon>Bacteria</taxon>
        <taxon>Bacillati</taxon>
        <taxon>Actinomycetota</taxon>
        <taxon>Actinomycetes</taxon>
        <taxon>Mycobacteriales</taxon>
        <taxon>Nocardiaceae</taxon>
        <taxon>Rhodococcus</taxon>
    </lineage>
</organism>
<dbReference type="CDD" id="cd07042">
    <property type="entry name" value="STAS_SulP_like_sulfate_transporter"/>
    <property type="match status" value="1"/>
</dbReference>
<evidence type="ECO:0000256" key="5">
    <source>
        <dbReference type="SAM" id="Phobius"/>
    </source>
</evidence>
<name>A0ABY2RHB9_9NOCA</name>
<evidence type="ECO:0000256" key="4">
    <source>
        <dbReference type="ARBA" id="ARBA00023136"/>
    </source>
</evidence>
<gene>
    <name evidence="7" type="ORF">FCG67_17810</name>
</gene>
<dbReference type="EMBL" id="SUMD01000008">
    <property type="protein sequence ID" value="TJZ76552.1"/>
    <property type="molecule type" value="Genomic_DNA"/>
</dbReference>
<dbReference type="InterPro" id="IPR011547">
    <property type="entry name" value="SLC26A/SulP_dom"/>
</dbReference>
<feature type="transmembrane region" description="Helical" evidence="5">
    <location>
        <begin position="305"/>
        <end position="323"/>
    </location>
</feature>
<dbReference type="Proteomes" id="UP000305109">
    <property type="component" value="Unassembled WGS sequence"/>
</dbReference>
<comment type="subcellular location">
    <subcellularLocation>
        <location evidence="1">Membrane</location>
        <topology evidence="1">Multi-pass membrane protein</topology>
    </subcellularLocation>
</comment>
<reference evidence="7 8" key="1">
    <citation type="submission" date="2019-04" db="EMBL/GenBank/DDBJ databases">
        <title>Rhodococcus oryzae sp. nov., a novel actinomycete isolated from rhizosphere soil of rice (Oryza sativa L.).</title>
        <authorList>
            <person name="Li C."/>
        </authorList>
    </citation>
    <scope>NUCLEOTIDE SEQUENCE [LARGE SCALE GENOMIC DNA]</scope>
    <source>
        <strain evidence="7 8">NEAU-CX67</strain>
    </source>
</reference>
<evidence type="ECO:0000313" key="8">
    <source>
        <dbReference type="Proteomes" id="UP000305109"/>
    </source>
</evidence>
<dbReference type="PANTHER" id="PTHR11814">
    <property type="entry name" value="SULFATE TRANSPORTER"/>
    <property type="match status" value="1"/>
</dbReference>
<keyword evidence="3 5" id="KW-1133">Transmembrane helix</keyword>
<evidence type="ECO:0000259" key="6">
    <source>
        <dbReference type="PROSITE" id="PS50801"/>
    </source>
</evidence>
<dbReference type="Pfam" id="PF01740">
    <property type="entry name" value="STAS"/>
    <property type="match status" value="1"/>
</dbReference>
<feature type="transmembrane region" description="Helical" evidence="5">
    <location>
        <begin position="40"/>
        <end position="60"/>
    </location>
</feature>
<dbReference type="Pfam" id="PF00916">
    <property type="entry name" value="Sulfate_transp"/>
    <property type="match status" value="1"/>
</dbReference>
<sequence>MRRPYEGSRPTVISTEKVRRHWLLFGSLQGYQGKWIRPDVIAGLTVWAVLVPEALAYATIAGVPPVVGLYAAIPSLILYAAVGSSRHLVVGPMSATAALSAAIIAPLAGADGGKYIALSAVLAIATGIVGLLAGMIRLGFIASFISEPVLKGFIVGLALTIIIGQVPKLFGVPKSEGNFFEQAWGVISQLGDTDWRTLTVGLLSLAVVLGLKRWLPLVPGSLLAVLLGITAVTVFGLDGEGVEIVGHIDSGLPSVGLPGGVGFDDYVDLLGPAVGVLLIGFAEGLGAAKTYAAKAGYEVDANRELLGLGAANLGSGLASGMVVNGSLSKTAVNGGAGAKTQVSGLVVAALTVVTLLFLTGLFEKLPEATLAAVVIAAVIELVDVSALKRLYGVWTQRLGSIYGPAARADFAGAVAAMMGVLLFDTLPGLVIGIGVSMLLLLYRSSRPHVAALAKEGSLWVDAERHPDIATRPDVVVVRVEAGLYFANADHVKESIEALCTDETRTVVLDAETSPFIDVSAAEMLMQLRDTLGRKGIELRVARDIGQFRDTLKQAAPDGRGLGVYPTVAGALADQGSGI</sequence>
<feature type="transmembrane region" description="Helical" evidence="5">
    <location>
        <begin position="218"/>
        <end position="237"/>
    </location>
</feature>
<keyword evidence="4 5" id="KW-0472">Membrane</keyword>
<evidence type="ECO:0000256" key="3">
    <source>
        <dbReference type="ARBA" id="ARBA00022989"/>
    </source>
</evidence>
<evidence type="ECO:0000256" key="1">
    <source>
        <dbReference type="ARBA" id="ARBA00004141"/>
    </source>
</evidence>
<feature type="transmembrane region" description="Helical" evidence="5">
    <location>
        <begin position="411"/>
        <end position="442"/>
    </location>
</feature>
<keyword evidence="8" id="KW-1185">Reference proteome</keyword>
<feature type="transmembrane region" description="Helical" evidence="5">
    <location>
        <begin position="66"/>
        <end position="82"/>
    </location>
</feature>
<dbReference type="InterPro" id="IPR018045">
    <property type="entry name" value="S04_transporter_CS"/>
</dbReference>
<dbReference type="InterPro" id="IPR002645">
    <property type="entry name" value="STAS_dom"/>
</dbReference>
<feature type="transmembrane region" description="Helical" evidence="5">
    <location>
        <begin position="115"/>
        <end position="136"/>
    </location>
</feature>
<feature type="transmembrane region" description="Helical" evidence="5">
    <location>
        <begin position="369"/>
        <end position="391"/>
    </location>
</feature>
<evidence type="ECO:0000313" key="7">
    <source>
        <dbReference type="EMBL" id="TJZ76552.1"/>
    </source>
</evidence>
<keyword evidence="2 5" id="KW-0812">Transmembrane</keyword>